<evidence type="ECO:0008006" key="5">
    <source>
        <dbReference type="Google" id="ProtNLM"/>
    </source>
</evidence>
<evidence type="ECO:0000259" key="1">
    <source>
        <dbReference type="PROSITE" id="PS50943"/>
    </source>
</evidence>
<dbReference type="CDD" id="cd00093">
    <property type="entry name" value="HTH_XRE"/>
    <property type="match status" value="1"/>
</dbReference>
<dbReference type="Proteomes" id="UP001600941">
    <property type="component" value="Unassembled WGS sequence"/>
</dbReference>
<feature type="domain" description="HTH cro/C1-type" evidence="1">
    <location>
        <begin position="28"/>
        <end position="56"/>
    </location>
</feature>
<proteinExistence type="predicted"/>
<dbReference type="PANTHER" id="PTHR30514:SF1">
    <property type="entry name" value="HTH-TYPE TRANSCRIPTIONAL REGULATOR HEXR-RELATED"/>
    <property type="match status" value="1"/>
</dbReference>
<keyword evidence="4" id="KW-1185">Reference proteome</keyword>
<dbReference type="EMBL" id="BAABZQ010000001">
    <property type="protein sequence ID" value="GAA6502497.1"/>
    <property type="molecule type" value="Genomic_DNA"/>
</dbReference>
<dbReference type="Pfam" id="PF01418">
    <property type="entry name" value="HTH_6"/>
    <property type="match status" value="1"/>
</dbReference>
<dbReference type="PANTHER" id="PTHR30514">
    <property type="entry name" value="GLUCOKINASE"/>
    <property type="match status" value="1"/>
</dbReference>
<dbReference type="InterPro" id="IPR009057">
    <property type="entry name" value="Homeodomain-like_sf"/>
</dbReference>
<evidence type="ECO:0000313" key="3">
    <source>
        <dbReference type="EMBL" id="GAA6502497.1"/>
    </source>
</evidence>
<dbReference type="InterPro" id="IPR000281">
    <property type="entry name" value="HTH_RpiR"/>
</dbReference>
<dbReference type="SUPFAM" id="SSF53697">
    <property type="entry name" value="SIS domain"/>
    <property type="match status" value="1"/>
</dbReference>
<evidence type="ECO:0000259" key="2">
    <source>
        <dbReference type="PROSITE" id="PS51071"/>
    </source>
</evidence>
<dbReference type="InterPro" id="IPR046348">
    <property type="entry name" value="SIS_dom_sf"/>
</dbReference>
<gene>
    <name evidence="3" type="ORF">K340107D12_53130</name>
</gene>
<dbReference type="RefSeq" id="WP_227211410.1">
    <property type="nucleotide sequence ID" value="NZ_BAABZQ010000001.1"/>
</dbReference>
<dbReference type="Gene3D" id="3.40.50.10490">
    <property type="entry name" value="Glucose-6-phosphate isomerase like protein, domain 1"/>
    <property type="match status" value="1"/>
</dbReference>
<dbReference type="Gene3D" id="1.10.10.10">
    <property type="entry name" value="Winged helix-like DNA-binding domain superfamily/Winged helix DNA-binding domain"/>
    <property type="match status" value="1"/>
</dbReference>
<dbReference type="SUPFAM" id="SSF46689">
    <property type="entry name" value="Homeodomain-like"/>
    <property type="match status" value="1"/>
</dbReference>
<dbReference type="InterPro" id="IPR036388">
    <property type="entry name" value="WH-like_DNA-bd_sf"/>
</dbReference>
<feature type="domain" description="HTH rpiR-type" evidence="2">
    <location>
        <begin position="3"/>
        <end position="79"/>
    </location>
</feature>
<comment type="caution">
    <text evidence="3">The sequence shown here is derived from an EMBL/GenBank/DDBJ whole genome shotgun (WGS) entry which is preliminary data.</text>
</comment>
<sequence>MTSIENILAVYNASACDSLQKQVLSRILKHLRELNHMTIYQLADECYTSPATISRMVKKLGYKNYSYFQKAIADDVVQYEHHNRPIPIDQVPKGKSLSDAFLDTLDRLLKSMREHLDQRGIQTLVETIHKSKRIDIYSYAGYFAEMFLQSDVFLSGKVCDIYQQEQDMIEHAKMLTENDLVIYLAPKCIEGTKSDNIVDHIQKNKAKVCIITDSRYSAGLKKADIKFIFDGVMHSVDMLVLQAFLCIIVIEYRRVYIDEIE</sequence>
<dbReference type="PROSITE" id="PS51071">
    <property type="entry name" value="HTH_RPIR"/>
    <property type="match status" value="1"/>
</dbReference>
<organism evidence="3 4">
    <name type="scientific">Blautia parvula</name>
    <dbReference type="NCBI Taxonomy" id="2877527"/>
    <lineage>
        <taxon>Bacteria</taxon>
        <taxon>Bacillati</taxon>
        <taxon>Bacillota</taxon>
        <taxon>Clostridia</taxon>
        <taxon>Lachnospirales</taxon>
        <taxon>Lachnospiraceae</taxon>
        <taxon>Blautia</taxon>
    </lineage>
</organism>
<evidence type="ECO:0000313" key="4">
    <source>
        <dbReference type="Proteomes" id="UP001600941"/>
    </source>
</evidence>
<accession>A0ABQ0C129</accession>
<dbReference type="InterPro" id="IPR001387">
    <property type="entry name" value="Cro/C1-type_HTH"/>
</dbReference>
<name>A0ABQ0C129_9FIRM</name>
<dbReference type="InterPro" id="IPR047640">
    <property type="entry name" value="RpiR-like"/>
</dbReference>
<reference evidence="3 4" key="1">
    <citation type="submission" date="2024-04" db="EMBL/GenBank/DDBJ databases">
        <title>Defined microbial consortia suppress multidrug-resistant proinflammatory Enterobacteriaceae via ecological control.</title>
        <authorList>
            <person name="Furuichi M."/>
            <person name="Kawaguchi T."/>
            <person name="Pust M."/>
            <person name="Yasuma K."/>
            <person name="Plichta D."/>
            <person name="Hasegawa N."/>
            <person name="Ohya T."/>
            <person name="Bhattarai S."/>
            <person name="Sasajima S."/>
            <person name="Aoto Y."/>
            <person name="Tuganbaev T."/>
            <person name="Yaginuma M."/>
            <person name="Ueda M."/>
            <person name="Okahashi N."/>
            <person name="Amafuji K."/>
            <person name="Kiridooshi Y."/>
            <person name="Sugita K."/>
            <person name="Strazar M."/>
            <person name="Skelly A."/>
            <person name="Suda W."/>
            <person name="Hattori M."/>
            <person name="Nakamoto N."/>
            <person name="Caballero S."/>
            <person name="Norman J."/>
            <person name="Olle B."/>
            <person name="Tanoue T."/>
            <person name="Arita M."/>
            <person name="Bucci V."/>
            <person name="Atarashi K."/>
            <person name="Xavier R."/>
            <person name="Honda K."/>
        </authorList>
    </citation>
    <scope>NUCLEOTIDE SEQUENCE [LARGE SCALE GENOMIC DNA]</scope>
    <source>
        <strain evidence="4">k34-0107-D12</strain>
    </source>
</reference>
<dbReference type="PROSITE" id="PS50943">
    <property type="entry name" value="HTH_CROC1"/>
    <property type="match status" value="1"/>
</dbReference>
<protein>
    <recommendedName>
        <fullName evidence="5">MurR/RpiR family transcriptional regulator</fullName>
    </recommendedName>
</protein>